<evidence type="ECO:0000256" key="2">
    <source>
        <dbReference type="ARBA" id="ARBA00022692"/>
    </source>
</evidence>
<dbReference type="EMBL" id="QTJU01000014">
    <property type="protein sequence ID" value="RFM25820.1"/>
    <property type="molecule type" value="Genomic_DNA"/>
</dbReference>
<sequence length="454" mass="52724">MTMATNFFTRYRHIAPLAVLRMAFGAVLFISTLRFMCKGWVHDFYVVPTYHFPFEGFEWLHPLPAAGMYALYAVMALAALCICIGLFYRVAAPVFFLCFCYAELLDKTYYLNHYYFVTICAFLLTLVPAHRYCSVDVLRKPSLQVTQVPAWSILLFKYQLCIIYCCAGLSKLTKDWLLNAMPLKIWLPAKADIPVLGPLLKYEFTAYFFSWGGASFDLCIAFLLLAKPTRRFGYVLVIIFHVLTAVLFQIGMFPYLMMSATLIFFSEDFHKKVISSIRSWFSRPPIAQEQTVLLPVRPGKQRMLFYLLALYFAAQVLLPFRYMLYPGTLLWTEEGYRFSWRVMLMEKGGTTFFYVKDAATGKKFEVNNRAFLTPYQERMMETQPDMMLQYAHILKHVYQQQGIAQPQVTVHSYVTLNGSGSRLYIDSTVNLANENNTWFKHNTWVLPFTNKQSR</sequence>
<dbReference type="GO" id="GO:0008488">
    <property type="term" value="F:gamma-glutamyl carboxylase activity"/>
    <property type="evidence" value="ECO:0007669"/>
    <property type="project" value="InterPro"/>
</dbReference>
<dbReference type="GO" id="GO:0019842">
    <property type="term" value="F:vitamin binding"/>
    <property type="evidence" value="ECO:0007669"/>
    <property type="project" value="TreeGrafter"/>
</dbReference>
<dbReference type="Pfam" id="PF05090">
    <property type="entry name" value="HTTM"/>
    <property type="match status" value="1"/>
</dbReference>
<evidence type="ECO:0000256" key="7">
    <source>
        <dbReference type="SAM" id="Phobius"/>
    </source>
</evidence>
<dbReference type="Proteomes" id="UP000261284">
    <property type="component" value="Unassembled WGS sequence"/>
</dbReference>
<dbReference type="RefSeq" id="WP_116849649.1">
    <property type="nucleotide sequence ID" value="NZ_QTJU01000014.1"/>
</dbReference>
<evidence type="ECO:0000256" key="4">
    <source>
        <dbReference type="ARBA" id="ARBA00023136"/>
    </source>
</evidence>
<protein>
    <submittedName>
        <fullName evidence="9">HTTM domain-containing protein</fullName>
    </submittedName>
</protein>
<dbReference type="InterPro" id="IPR053935">
    <property type="entry name" value="VKGC_lumenal_dom"/>
</dbReference>
<reference evidence="9 10" key="1">
    <citation type="submission" date="2018-08" db="EMBL/GenBank/DDBJ databases">
        <title>Chitinophagaceae sp. K23C18032701, a novel bacterium isolated from forest soil.</title>
        <authorList>
            <person name="Wang C."/>
        </authorList>
    </citation>
    <scope>NUCLEOTIDE SEQUENCE [LARGE SCALE GENOMIC DNA]</scope>
    <source>
        <strain evidence="9 10">K23C18032701</strain>
    </source>
</reference>
<dbReference type="PANTHER" id="PTHR12639:SF7">
    <property type="entry name" value="HTTM DOMAIN-CONTAINING PROTEIN"/>
    <property type="match status" value="1"/>
</dbReference>
<dbReference type="PANTHER" id="PTHR12639">
    <property type="entry name" value="VITAMIN K-DEPENDENT GAMMA-CARBOXYLASE"/>
    <property type="match status" value="1"/>
</dbReference>
<evidence type="ECO:0000259" key="8">
    <source>
        <dbReference type="SMART" id="SM00752"/>
    </source>
</evidence>
<keyword evidence="6" id="KW-0456">Lyase</keyword>
<evidence type="ECO:0000313" key="10">
    <source>
        <dbReference type="Proteomes" id="UP000261284"/>
    </source>
</evidence>
<dbReference type="GO" id="GO:0012505">
    <property type="term" value="C:endomembrane system"/>
    <property type="evidence" value="ECO:0007669"/>
    <property type="project" value="UniProtKB-SubCell"/>
</dbReference>
<evidence type="ECO:0000256" key="3">
    <source>
        <dbReference type="ARBA" id="ARBA00022989"/>
    </source>
</evidence>
<gene>
    <name evidence="9" type="ORF">DXN05_22940</name>
</gene>
<comment type="caution">
    <text evidence="9">The sequence shown here is derived from an EMBL/GenBank/DDBJ whole genome shotgun (WGS) entry which is preliminary data.</text>
</comment>
<feature type="domain" description="HTTM-like" evidence="8">
    <location>
        <begin position="9"/>
        <end position="269"/>
    </location>
</feature>
<accession>A0A3E1ND05</accession>
<dbReference type="InterPro" id="IPR011020">
    <property type="entry name" value="HTTM-like"/>
</dbReference>
<proteinExistence type="predicted"/>
<keyword evidence="10" id="KW-1185">Reference proteome</keyword>
<feature type="transmembrane region" description="Helical" evidence="7">
    <location>
        <begin position="14"/>
        <end position="36"/>
    </location>
</feature>
<keyword evidence="2 7" id="KW-0812">Transmembrane</keyword>
<dbReference type="InterPro" id="IPR007782">
    <property type="entry name" value="VKG_COase"/>
</dbReference>
<keyword evidence="5" id="KW-1015">Disulfide bond</keyword>
<evidence type="ECO:0000256" key="1">
    <source>
        <dbReference type="ARBA" id="ARBA00004127"/>
    </source>
</evidence>
<evidence type="ECO:0000256" key="5">
    <source>
        <dbReference type="ARBA" id="ARBA00023157"/>
    </source>
</evidence>
<feature type="transmembrane region" description="Helical" evidence="7">
    <location>
        <begin position="69"/>
        <end position="102"/>
    </location>
</feature>
<comment type="subcellular location">
    <subcellularLocation>
        <location evidence="1">Endomembrane system</location>
        <topology evidence="1">Multi-pass membrane protein</topology>
    </subcellularLocation>
</comment>
<feature type="transmembrane region" description="Helical" evidence="7">
    <location>
        <begin position="303"/>
        <end position="324"/>
    </location>
</feature>
<evidence type="ECO:0000313" key="9">
    <source>
        <dbReference type="EMBL" id="RFM25820.1"/>
    </source>
</evidence>
<dbReference type="Pfam" id="PF22777">
    <property type="entry name" value="VKGC_lumenal_dom"/>
    <property type="match status" value="1"/>
</dbReference>
<name>A0A3E1ND05_9BACT</name>
<dbReference type="OrthoDB" id="341137at2"/>
<feature type="transmembrane region" description="Helical" evidence="7">
    <location>
        <begin position="232"/>
        <end position="256"/>
    </location>
</feature>
<dbReference type="InterPro" id="IPR053934">
    <property type="entry name" value="HTTM_dom"/>
</dbReference>
<dbReference type="SMART" id="SM00752">
    <property type="entry name" value="HTTM"/>
    <property type="match status" value="1"/>
</dbReference>
<feature type="transmembrane region" description="Helical" evidence="7">
    <location>
        <begin position="204"/>
        <end position="225"/>
    </location>
</feature>
<keyword evidence="4 7" id="KW-0472">Membrane</keyword>
<dbReference type="AlphaFoldDB" id="A0A3E1ND05"/>
<keyword evidence="3 7" id="KW-1133">Transmembrane helix</keyword>
<evidence type="ECO:0000256" key="6">
    <source>
        <dbReference type="ARBA" id="ARBA00023239"/>
    </source>
</evidence>
<organism evidence="9 10">
    <name type="scientific">Deminuibacter soli</name>
    <dbReference type="NCBI Taxonomy" id="2291815"/>
    <lineage>
        <taxon>Bacteria</taxon>
        <taxon>Pseudomonadati</taxon>
        <taxon>Bacteroidota</taxon>
        <taxon>Chitinophagia</taxon>
        <taxon>Chitinophagales</taxon>
        <taxon>Chitinophagaceae</taxon>
        <taxon>Deminuibacter</taxon>
    </lineage>
</organism>
<feature type="transmembrane region" description="Helical" evidence="7">
    <location>
        <begin position="114"/>
        <end position="132"/>
    </location>
</feature>